<dbReference type="AlphaFoldDB" id="A0A929KWU8"/>
<protein>
    <submittedName>
        <fullName evidence="1">Uncharacterized protein</fullName>
    </submittedName>
</protein>
<dbReference type="Proteomes" id="UP000622475">
    <property type="component" value="Unassembled WGS sequence"/>
</dbReference>
<accession>A0A929KWU8</accession>
<reference evidence="1" key="1">
    <citation type="submission" date="2020-10" db="EMBL/GenBank/DDBJ databases">
        <title>Mucilaginibacter mali sp. nov., isolated from rhizosphere soil of apple orchard.</title>
        <authorList>
            <person name="Lee J.-S."/>
            <person name="Kim H.S."/>
            <person name="Kim J.-S."/>
        </authorList>
    </citation>
    <scope>NUCLEOTIDE SEQUENCE</scope>
    <source>
        <strain evidence="1">KCTC 22746</strain>
    </source>
</reference>
<keyword evidence="2" id="KW-1185">Reference proteome</keyword>
<proteinExistence type="predicted"/>
<evidence type="ECO:0000313" key="1">
    <source>
        <dbReference type="EMBL" id="MBE9661918.1"/>
    </source>
</evidence>
<name>A0A929KWU8_9SPHI</name>
<organism evidence="1 2">
    <name type="scientific">Mucilaginibacter myungsuensis</name>
    <dbReference type="NCBI Taxonomy" id="649104"/>
    <lineage>
        <taxon>Bacteria</taxon>
        <taxon>Pseudomonadati</taxon>
        <taxon>Bacteroidota</taxon>
        <taxon>Sphingobacteriia</taxon>
        <taxon>Sphingobacteriales</taxon>
        <taxon>Sphingobacteriaceae</taxon>
        <taxon>Mucilaginibacter</taxon>
    </lineage>
</organism>
<evidence type="ECO:0000313" key="2">
    <source>
        <dbReference type="Proteomes" id="UP000622475"/>
    </source>
</evidence>
<sequence length="131" mass="14289">MPPTYKIGSSTDRIKITVNISADAPAATEVRLLTIPSGGKFTVLSTSQDATGDIHGELIGDHTTLKGKRLQVFTQVSIPDHHSEEERKRIADNVTAAYTLEHGEEGKKRFAAASIDFIDPNVFINFLVDPK</sequence>
<dbReference type="EMBL" id="JADFFL010000003">
    <property type="protein sequence ID" value="MBE9661918.1"/>
    <property type="molecule type" value="Genomic_DNA"/>
</dbReference>
<comment type="caution">
    <text evidence="1">The sequence shown here is derived from an EMBL/GenBank/DDBJ whole genome shotgun (WGS) entry which is preliminary data.</text>
</comment>
<gene>
    <name evidence="1" type="ORF">IRJ16_08470</name>
</gene>
<dbReference type="RefSeq" id="WP_194111123.1">
    <property type="nucleotide sequence ID" value="NZ_JADFFL010000003.1"/>
</dbReference>